<evidence type="ECO:0000256" key="2">
    <source>
        <dbReference type="ARBA" id="ARBA00022553"/>
    </source>
</evidence>
<keyword evidence="12" id="KW-1185">Reference proteome</keyword>
<evidence type="ECO:0000259" key="9">
    <source>
        <dbReference type="PROSITE" id="PS50110"/>
    </source>
</evidence>
<sequence>MPYTLMIVEDEHQLRGITADYLRSTGYEVLEAADGNEALRMAEGKQISLYILDWMLPGMEGDALCRKLRESTQAPILFLTAVSEEMDKLSVLEIGADDYMTKPFSIRELAVRVKVLLRRAFEMKEGGESDGTMHGSNDAESDVLKRGRLVLDIKKHEVFVNSNPVELTFTEFKILNILCKSPGRVYSRMQLLELAMGSSYAGYERTIDTHIRNLRKKIEHHPDEPELIITVFGVGYKFGENL</sequence>
<dbReference type="EMBL" id="JABBPN010000017">
    <property type="protein sequence ID" value="NMO97360.1"/>
    <property type="molecule type" value="Genomic_DNA"/>
</dbReference>
<evidence type="ECO:0000256" key="1">
    <source>
        <dbReference type="ARBA" id="ARBA00004496"/>
    </source>
</evidence>
<organism evidence="11 12">
    <name type="scientific">Paenibacillus lemnae</name>
    <dbReference type="NCBI Taxonomy" id="1330551"/>
    <lineage>
        <taxon>Bacteria</taxon>
        <taxon>Bacillati</taxon>
        <taxon>Bacillota</taxon>
        <taxon>Bacilli</taxon>
        <taxon>Bacillales</taxon>
        <taxon>Paenibacillaceae</taxon>
        <taxon>Paenibacillus</taxon>
    </lineage>
</organism>
<dbReference type="GO" id="GO:0032993">
    <property type="term" value="C:protein-DNA complex"/>
    <property type="evidence" value="ECO:0007669"/>
    <property type="project" value="TreeGrafter"/>
</dbReference>
<evidence type="ECO:0000256" key="8">
    <source>
        <dbReference type="PROSITE-ProRule" id="PRU01091"/>
    </source>
</evidence>
<proteinExistence type="predicted"/>
<dbReference type="Proteomes" id="UP000565468">
    <property type="component" value="Unassembled WGS sequence"/>
</dbReference>
<dbReference type="InterPro" id="IPR036388">
    <property type="entry name" value="WH-like_DNA-bd_sf"/>
</dbReference>
<feature type="modified residue" description="4-aspartylphosphate" evidence="7">
    <location>
        <position position="53"/>
    </location>
</feature>
<name>A0A848MB24_PAELE</name>
<keyword evidence="5 8" id="KW-0238">DNA-binding</keyword>
<dbReference type="RefSeq" id="WP_169506142.1">
    <property type="nucleotide sequence ID" value="NZ_JABBPN010000017.1"/>
</dbReference>
<dbReference type="CDD" id="cd00383">
    <property type="entry name" value="trans_reg_C"/>
    <property type="match status" value="1"/>
</dbReference>
<evidence type="ECO:0000256" key="7">
    <source>
        <dbReference type="PROSITE-ProRule" id="PRU00169"/>
    </source>
</evidence>
<dbReference type="PROSITE" id="PS51755">
    <property type="entry name" value="OMPR_PHOB"/>
    <property type="match status" value="1"/>
</dbReference>
<keyword evidence="4" id="KW-0805">Transcription regulation</keyword>
<keyword evidence="3" id="KW-0902">Two-component regulatory system</keyword>
<dbReference type="CDD" id="cd17574">
    <property type="entry name" value="REC_OmpR"/>
    <property type="match status" value="1"/>
</dbReference>
<evidence type="ECO:0000313" key="11">
    <source>
        <dbReference type="EMBL" id="NMO97360.1"/>
    </source>
</evidence>
<reference evidence="11 12" key="1">
    <citation type="submission" date="2020-04" db="EMBL/GenBank/DDBJ databases">
        <title>Paenibacillus algicola sp. nov., a novel marine bacterium producing alginate lyase.</title>
        <authorList>
            <person name="Huang H."/>
        </authorList>
    </citation>
    <scope>NUCLEOTIDE SEQUENCE [LARGE SCALE GENOMIC DNA]</scope>
    <source>
        <strain evidence="11 12">L7-75</strain>
    </source>
</reference>
<dbReference type="PROSITE" id="PS50110">
    <property type="entry name" value="RESPONSE_REGULATORY"/>
    <property type="match status" value="1"/>
</dbReference>
<protein>
    <submittedName>
        <fullName evidence="11">Response regulator transcription factor</fullName>
    </submittedName>
</protein>
<evidence type="ECO:0000256" key="5">
    <source>
        <dbReference type="ARBA" id="ARBA00023125"/>
    </source>
</evidence>
<dbReference type="Pfam" id="PF00486">
    <property type="entry name" value="Trans_reg_C"/>
    <property type="match status" value="1"/>
</dbReference>
<evidence type="ECO:0000256" key="4">
    <source>
        <dbReference type="ARBA" id="ARBA00023015"/>
    </source>
</evidence>
<dbReference type="Pfam" id="PF00072">
    <property type="entry name" value="Response_reg"/>
    <property type="match status" value="1"/>
</dbReference>
<keyword evidence="6" id="KW-0804">Transcription</keyword>
<evidence type="ECO:0000256" key="6">
    <source>
        <dbReference type="ARBA" id="ARBA00023163"/>
    </source>
</evidence>
<evidence type="ECO:0000259" key="10">
    <source>
        <dbReference type="PROSITE" id="PS51755"/>
    </source>
</evidence>
<dbReference type="InterPro" id="IPR011006">
    <property type="entry name" value="CheY-like_superfamily"/>
</dbReference>
<accession>A0A848MB24</accession>
<dbReference type="InterPro" id="IPR016032">
    <property type="entry name" value="Sig_transdc_resp-reg_C-effctor"/>
</dbReference>
<dbReference type="AlphaFoldDB" id="A0A848MB24"/>
<dbReference type="PANTHER" id="PTHR48111:SF1">
    <property type="entry name" value="TWO-COMPONENT RESPONSE REGULATOR ORR33"/>
    <property type="match status" value="1"/>
</dbReference>
<dbReference type="SMART" id="SM00862">
    <property type="entry name" value="Trans_reg_C"/>
    <property type="match status" value="1"/>
</dbReference>
<gene>
    <name evidence="11" type="ORF">HII30_16460</name>
</gene>
<dbReference type="GO" id="GO:0006355">
    <property type="term" value="P:regulation of DNA-templated transcription"/>
    <property type="evidence" value="ECO:0007669"/>
    <property type="project" value="InterPro"/>
</dbReference>
<comment type="subcellular location">
    <subcellularLocation>
        <location evidence="1">Cytoplasm</location>
    </subcellularLocation>
</comment>
<dbReference type="Gene3D" id="1.10.10.10">
    <property type="entry name" value="Winged helix-like DNA-binding domain superfamily/Winged helix DNA-binding domain"/>
    <property type="match status" value="1"/>
</dbReference>
<dbReference type="SMART" id="SM00448">
    <property type="entry name" value="REC"/>
    <property type="match status" value="1"/>
</dbReference>
<dbReference type="GO" id="GO:0000976">
    <property type="term" value="F:transcription cis-regulatory region binding"/>
    <property type="evidence" value="ECO:0007669"/>
    <property type="project" value="TreeGrafter"/>
</dbReference>
<evidence type="ECO:0000256" key="3">
    <source>
        <dbReference type="ARBA" id="ARBA00023012"/>
    </source>
</evidence>
<dbReference type="Gene3D" id="3.40.50.2300">
    <property type="match status" value="1"/>
</dbReference>
<dbReference type="FunFam" id="3.40.50.2300:FF:000001">
    <property type="entry name" value="DNA-binding response regulator PhoB"/>
    <property type="match status" value="1"/>
</dbReference>
<dbReference type="SUPFAM" id="SSF52172">
    <property type="entry name" value="CheY-like"/>
    <property type="match status" value="1"/>
</dbReference>
<dbReference type="Gene3D" id="6.10.250.690">
    <property type="match status" value="1"/>
</dbReference>
<dbReference type="GO" id="GO:0000156">
    <property type="term" value="F:phosphorelay response regulator activity"/>
    <property type="evidence" value="ECO:0007669"/>
    <property type="project" value="TreeGrafter"/>
</dbReference>
<dbReference type="PANTHER" id="PTHR48111">
    <property type="entry name" value="REGULATOR OF RPOS"/>
    <property type="match status" value="1"/>
</dbReference>
<dbReference type="InterPro" id="IPR001789">
    <property type="entry name" value="Sig_transdc_resp-reg_receiver"/>
</dbReference>
<dbReference type="SUPFAM" id="SSF46894">
    <property type="entry name" value="C-terminal effector domain of the bipartite response regulators"/>
    <property type="match status" value="1"/>
</dbReference>
<evidence type="ECO:0000313" key="12">
    <source>
        <dbReference type="Proteomes" id="UP000565468"/>
    </source>
</evidence>
<feature type="domain" description="OmpR/PhoB-type" evidence="10">
    <location>
        <begin position="141"/>
        <end position="240"/>
    </location>
</feature>
<keyword evidence="2 7" id="KW-0597">Phosphoprotein</keyword>
<feature type="domain" description="Response regulatory" evidence="9">
    <location>
        <begin position="4"/>
        <end position="117"/>
    </location>
</feature>
<dbReference type="InterPro" id="IPR001867">
    <property type="entry name" value="OmpR/PhoB-type_DNA-bd"/>
</dbReference>
<comment type="caution">
    <text evidence="11">The sequence shown here is derived from an EMBL/GenBank/DDBJ whole genome shotgun (WGS) entry which is preliminary data.</text>
</comment>
<dbReference type="InterPro" id="IPR039420">
    <property type="entry name" value="WalR-like"/>
</dbReference>
<feature type="DNA-binding region" description="OmpR/PhoB-type" evidence="8">
    <location>
        <begin position="141"/>
        <end position="240"/>
    </location>
</feature>
<dbReference type="FunFam" id="1.10.10.10:FF:000018">
    <property type="entry name" value="DNA-binding response regulator ResD"/>
    <property type="match status" value="1"/>
</dbReference>
<dbReference type="GO" id="GO:0005829">
    <property type="term" value="C:cytosol"/>
    <property type="evidence" value="ECO:0007669"/>
    <property type="project" value="TreeGrafter"/>
</dbReference>